<evidence type="ECO:0000313" key="2">
    <source>
        <dbReference type="Proteomes" id="UP000658127"/>
    </source>
</evidence>
<dbReference type="Gene3D" id="1.20.1440.100">
    <property type="entry name" value="SG protein - dephosphorylation function"/>
    <property type="match status" value="1"/>
</dbReference>
<name>A0ABQ2K940_9NOCA</name>
<sequence length="406" mass="44844">MSVAFFDVDETLITVKSMFAFLRHWLAERGDDGGEYARITDEIKQLAAAGTPREEINRHYYRLYRGVEYAALEESGKRWFDAFAADGAPFYLDTLEALRAHRDSGVRTVLLSGSFAPAIAPVAAAAAAPTGCRDCRLAQTPRPRRRRERHRTLRRSKSGVRMVKRLYDLTPTTQGPLYPPSEIVDADGNFLVVGFLNEAEPDGTVTRRWGRAVVAADTPLSAHNYPMVFAPDQLPNAGEVVRRSYPFHEVPIPDLRPEDGRKLTEPVTLGRWLEARGTVEVAIGDDEHHAEFHFELSGLIPDSLYTIMSLRSGDLNPAAPTRPGPLGVPNVFITGADGTATYRATLPNPFPDPATPGANRVISVIVLWQSYQQNYGGAIGHFGLGGDIHAQLKLPTPTFEEFRTRP</sequence>
<accession>A0ABQ2K940</accession>
<evidence type="ECO:0008006" key="3">
    <source>
        <dbReference type="Google" id="ProtNLM"/>
    </source>
</evidence>
<keyword evidence="2" id="KW-1185">Reference proteome</keyword>
<dbReference type="Gene3D" id="3.40.50.1000">
    <property type="entry name" value="HAD superfamily/HAD-like"/>
    <property type="match status" value="1"/>
</dbReference>
<dbReference type="Proteomes" id="UP000658127">
    <property type="component" value="Unassembled WGS sequence"/>
</dbReference>
<organism evidence="1 2">
    <name type="scientific">Nocardia rhizosphaerihabitans</name>
    <dbReference type="NCBI Taxonomy" id="1691570"/>
    <lineage>
        <taxon>Bacteria</taxon>
        <taxon>Bacillati</taxon>
        <taxon>Actinomycetota</taxon>
        <taxon>Actinomycetes</taxon>
        <taxon>Mycobacteriales</taxon>
        <taxon>Nocardiaceae</taxon>
        <taxon>Nocardia</taxon>
    </lineage>
</organism>
<dbReference type="InterPro" id="IPR023214">
    <property type="entry name" value="HAD_sf"/>
</dbReference>
<dbReference type="SUPFAM" id="SSF56784">
    <property type="entry name" value="HAD-like"/>
    <property type="match status" value="1"/>
</dbReference>
<proteinExistence type="predicted"/>
<dbReference type="EMBL" id="BMNE01000002">
    <property type="protein sequence ID" value="GGN72635.1"/>
    <property type="molecule type" value="Genomic_DNA"/>
</dbReference>
<dbReference type="Pfam" id="PF12710">
    <property type="entry name" value="HAD"/>
    <property type="match status" value="1"/>
</dbReference>
<dbReference type="RefSeq" id="WP_189025247.1">
    <property type="nucleotide sequence ID" value="NZ_BMNE01000002.1"/>
</dbReference>
<comment type="caution">
    <text evidence="1">The sequence shown here is derived from an EMBL/GenBank/DDBJ whole genome shotgun (WGS) entry which is preliminary data.</text>
</comment>
<evidence type="ECO:0000313" key="1">
    <source>
        <dbReference type="EMBL" id="GGN72635.1"/>
    </source>
</evidence>
<gene>
    <name evidence="1" type="ORF">GCM10011610_14070</name>
</gene>
<reference evidence="2" key="1">
    <citation type="journal article" date="2019" name="Int. J. Syst. Evol. Microbiol.">
        <title>The Global Catalogue of Microorganisms (GCM) 10K type strain sequencing project: providing services to taxonomists for standard genome sequencing and annotation.</title>
        <authorList>
            <consortium name="The Broad Institute Genomics Platform"/>
            <consortium name="The Broad Institute Genome Sequencing Center for Infectious Disease"/>
            <person name="Wu L."/>
            <person name="Ma J."/>
        </authorList>
    </citation>
    <scope>NUCLEOTIDE SEQUENCE [LARGE SCALE GENOMIC DNA]</scope>
    <source>
        <strain evidence="2">CGMCC 4.7329</strain>
    </source>
</reference>
<protein>
    <recommendedName>
        <fullName evidence="3">HAD-IB family hydrolase</fullName>
    </recommendedName>
</protein>
<dbReference type="InterPro" id="IPR036412">
    <property type="entry name" value="HAD-like_sf"/>
</dbReference>